<proteinExistence type="predicted"/>
<gene>
    <name evidence="1" type="ORF">HMPREF9441_00922</name>
</gene>
<dbReference type="EMBL" id="AFFY01000015">
    <property type="protein sequence ID" value="EHH01259.1"/>
    <property type="molecule type" value="Genomic_DNA"/>
</dbReference>
<organism evidence="1 2">
    <name type="scientific">Paraprevotella clara YIT 11840</name>
    <dbReference type="NCBI Taxonomy" id="762968"/>
    <lineage>
        <taxon>Bacteria</taxon>
        <taxon>Pseudomonadati</taxon>
        <taxon>Bacteroidota</taxon>
        <taxon>Bacteroidia</taxon>
        <taxon>Bacteroidales</taxon>
        <taxon>Prevotellaceae</taxon>
        <taxon>Paraprevotella</taxon>
    </lineage>
</organism>
<accession>G5SNJ4</accession>
<protein>
    <submittedName>
        <fullName evidence="1">Uncharacterized protein</fullName>
    </submittedName>
</protein>
<name>G5SNJ4_9BACT</name>
<comment type="caution">
    <text evidence="1">The sequence shown here is derived from an EMBL/GenBank/DDBJ whole genome shotgun (WGS) entry which is preliminary data.</text>
</comment>
<keyword evidence="2" id="KW-1185">Reference proteome</keyword>
<dbReference type="AlphaFoldDB" id="G5SNJ4"/>
<dbReference type="HOGENOM" id="CLU_2808496_0_0_10"/>
<evidence type="ECO:0000313" key="2">
    <source>
        <dbReference type="Proteomes" id="UP000003598"/>
    </source>
</evidence>
<evidence type="ECO:0000313" key="1">
    <source>
        <dbReference type="EMBL" id="EHH01259.1"/>
    </source>
</evidence>
<reference evidence="1 2" key="1">
    <citation type="submission" date="2011-03" db="EMBL/GenBank/DDBJ databases">
        <authorList>
            <person name="Weinstock G."/>
            <person name="Sodergren E."/>
            <person name="Clifton S."/>
            <person name="Fulton L."/>
            <person name="Fulton B."/>
            <person name="Courtney L."/>
            <person name="Fronick C."/>
            <person name="Harrison M."/>
            <person name="Strong C."/>
            <person name="Farmer C."/>
            <person name="Delahaunty K."/>
            <person name="Markovic C."/>
            <person name="Hall O."/>
            <person name="Minx P."/>
            <person name="Tomlinson C."/>
            <person name="Mitreva M."/>
            <person name="Hou S."/>
            <person name="Chen J."/>
            <person name="Wollam A."/>
            <person name="Pepin K.H."/>
            <person name="Johnson M."/>
            <person name="Bhonagiri V."/>
            <person name="Zhang X."/>
            <person name="Suruliraj S."/>
            <person name="Warren W."/>
            <person name="Chinwalla A."/>
            <person name="Mardis E.R."/>
            <person name="Wilson R.K."/>
        </authorList>
    </citation>
    <scope>NUCLEOTIDE SEQUENCE [LARGE SCALE GENOMIC DNA]</scope>
    <source>
        <strain evidence="1 2">YIT 11840</strain>
    </source>
</reference>
<dbReference type="STRING" id="762968.HMPREF9441_00922"/>
<dbReference type="Proteomes" id="UP000003598">
    <property type="component" value="Unassembled WGS sequence"/>
</dbReference>
<sequence length="67" mass="8027">MYVHITTDTVFFPIGLICLGQKYEIFCFYDGFECFLFRKCVFLNMSCKKMKFHLDSNVNIVIFDVEY</sequence>